<evidence type="ECO:0000313" key="3">
    <source>
        <dbReference type="Proteomes" id="UP000533429"/>
    </source>
</evidence>
<name>A0A850QUL6_PHODD</name>
<keyword evidence="2" id="KW-0255">Endonuclease</keyword>
<proteinExistence type="predicted"/>
<organism evidence="2 3">
    <name type="scientific">Photobacterium damselae subsp. damselae</name>
    <name type="common">Listonella damsela</name>
    <dbReference type="NCBI Taxonomy" id="85581"/>
    <lineage>
        <taxon>Bacteria</taxon>
        <taxon>Pseudomonadati</taxon>
        <taxon>Pseudomonadota</taxon>
        <taxon>Gammaproteobacteria</taxon>
        <taxon>Vibrionales</taxon>
        <taxon>Vibrionaceae</taxon>
        <taxon>Photobacterium</taxon>
    </lineage>
</organism>
<keyword evidence="2" id="KW-0540">Nuclease</keyword>
<keyword evidence="2" id="KW-0378">Hydrolase</keyword>
<sequence length="244" mass="27780">MQDCYEYVRTERKKGQSLSYTFIAVSSNAVKVIRKCENDVFEHTFRIGDVVEGRTLKKFNFKRDKEHGKSVYVESHEKPSSNKQSLANQIDIIYEINKTGTTPVEEDLSDILRDSTTTETEKERLIKARIGQGDFRTALITMWDGCAVTGIKTKELLIASHIKPWRKALNSERLDPFNGLLLIANLDKAFDTGLISFDNNGQIMISPLFTDAEAAGINSSMTLPVMHKHKTYLKYHREHVYKSG</sequence>
<dbReference type="Proteomes" id="UP000533429">
    <property type="component" value="Unassembled WGS sequence"/>
</dbReference>
<dbReference type="Pfam" id="PF13391">
    <property type="entry name" value="HNH_2"/>
    <property type="match status" value="1"/>
</dbReference>
<accession>A0A850QUL6</accession>
<dbReference type="GO" id="GO:0004519">
    <property type="term" value="F:endonuclease activity"/>
    <property type="evidence" value="ECO:0007669"/>
    <property type="project" value="UniProtKB-KW"/>
</dbReference>
<evidence type="ECO:0000259" key="1">
    <source>
        <dbReference type="Pfam" id="PF13391"/>
    </source>
</evidence>
<feature type="domain" description="HNH nuclease" evidence="1">
    <location>
        <begin position="146"/>
        <end position="198"/>
    </location>
</feature>
<dbReference type="AlphaFoldDB" id="A0A850QUL6"/>
<comment type="caution">
    <text evidence="2">The sequence shown here is derived from an EMBL/GenBank/DDBJ whole genome shotgun (WGS) entry which is preliminary data.</text>
</comment>
<reference evidence="2 3" key="1">
    <citation type="submission" date="2020-06" db="EMBL/GenBank/DDBJ databases">
        <title>Photobacterium damselae subsp. damselae comparative genomics.</title>
        <authorList>
            <person name="Osorio C.R."/>
        </authorList>
    </citation>
    <scope>NUCLEOTIDE SEQUENCE [LARGE SCALE GENOMIC DNA]</scope>
    <source>
        <strain evidence="2 3">TW250/03</strain>
    </source>
</reference>
<evidence type="ECO:0000313" key="2">
    <source>
        <dbReference type="EMBL" id="NVP03427.1"/>
    </source>
</evidence>
<dbReference type="EMBL" id="JABXOR010001609">
    <property type="protein sequence ID" value="NVP03427.1"/>
    <property type="molecule type" value="Genomic_DNA"/>
</dbReference>
<gene>
    <name evidence="2" type="ORF">HWA77_24795</name>
</gene>
<dbReference type="InterPro" id="IPR003615">
    <property type="entry name" value="HNH_nuc"/>
</dbReference>
<protein>
    <submittedName>
        <fullName evidence="2">HNH endonuclease</fullName>
    </submittedName>
</protein>